<dbReference type="SUPFAM" id="SSF144020">
    <property type="entry name" value="FdhE-like"/>
    <property type="match status" value="1"/>
</dbReference>
<protein>
    <recommendedName>
        <fullName evidence="4">DUF4352 domain-containing protein</fullName>
    </recommendedName>
</protein>
<evidence type="ECO:0008006" key="4">
    <source>
        <dbReference type="Google" id="ProtNLM"/>
    </source>
</evidence>
<dbReference type="Proteomes" id="UP001464378">
    <property type="component" value="Unassembled WGS sequence"/>
</dbReference>
<proteinExistence type="predicted"/>
<keyword evidence="1" id="KW-0472">Membrane</keyword>
<keyword evidence="3" id="KW-1185">Reference proteome</keyword>
<keyword evidence="1" id="KW-0812">Transmembrane</keyword>
<organism evidence="2 3">
    <name type="scientific">Pseudoflavonifractor intestinihominis</name>
    <dbReference type="NCBI Taxonomy" id="3133171"/>
    <lineage>
        <taxon>Bacteria</taxon>
        <taxon>Bacillati</taxon>
        <taxon>Bacillota</taxon>
        <taxon>Clostridia</taxon>
        <taxon>Eubacteriales</taxon>
        <taxon>Oscillospiraceae</taxon>
        <taxon>Pseudoflavonifractor</taxon>
    </lineage>
</organism>
<comment type="caution">
    <text evidence="2">The sequence shown here is derived from an EMBL/GenBank/DDBJ whole genome shotgun (WGS) entry which is preliminary data.</text>
</comment>
<dbReference type="InterPro" id="IPR024064">
    <property type="entry name" value="FdhE-like_sf"/>
</dbReference>
<gene>
    <name evidence="2" type="ORF">WMO64_11990</name>
</gene>
<dbReference type="EMBL" id="JBBMFK010000020">
    <property type="protein sequence ID" value="MEQ2444183.1"/>
    <property type="molecule type" value="Genomic_DNA"/>
</dbReference>
<name>A0ABV1EA50_9FIRM</name>
<sequence length="186" mass="21219">MKKHCAQCGKSWHGRRDTCPRCGSAQIYEAGGGWEKPVLIGVAVAIVVIAVALFATRTTGYWYDTNLSARMTSAVRQGPSEEYQGESIWRVTVEVSNQGNFDAWISVDYFSFYDDEDWWLDCQADYPVYLADEDRQNWHEVWLPAWQTTELECLLSVPDSARSLTMEYSTHSYSSGREETTFSLPE</sequence>
<evidence type="ECO:0000313" key="2">
    <source>
        <dbReference type="EMBL" id="MEQ2444183.1"/>
    </source>
</evidence>
<feature type="transmembrane region" description="Helical" evidence="1">
    <location>
        <begin position="38"/>
        <end position="56"/>
    </location>
</feature>
<accession>A0ABV1EA50</accession>
<evidence type="ECO:0000313" key="3">
    <source>
        <dbReference type="Proteomes" id="UP001464378"/>
    </source>
</evidence>
<evidence type="ECO:0000256" key="1">
    <source>
        <dbReference type="SAM" id="Phobius"/>
    </source>
</evidence>
<keyword evidence="1" id="KW-1133">Transmembrane helix</keyword>
<dbReference type="RefSeq" id="WP_349232138.1">
    <property type="nucleotide sequence ID" value="NZ_JBBMFK010000020.1"/>
</dbReference>
<reference evidence="2 3" key="1">
    <citation type="submission" date="2024-03" db="EMBL/GenBank/DDBJ databases">
        <title>Human intestinal bacterial collection.</title>
        <authorList>
            <person name="Pauvert C."/>
            <person name="Hitch T.C.A."/>
            <person name="Clavel T."/>
        </authorList>
    </citation>
    <scope>NUCLEOTIDE SEQUENCE [LARGE SCALE GENOMIC DNA]</scope>
    <source>
        <strain evidence="2 3">CLA-AP-H29</strain>
    </source>
</reference>